<dbReference type="InterPro" id="IPR010753">
    <property type="entry name" value="DUF1330"/>
</dbReference>
<dbReference type="RefSeq" id="WP_160363399.1">
    <property type="nucleotide sequence ID" value="NZ_JACEIB010000003.1"/>
</dbReference>
<dbReference type="Pfam" id="PF07045">
    <property type="entry name" value="DUF1330"/>
    <property type="match status" value="1"/>
</dbReference>
<evidence type="ECO:0000313" key="2">
    <source>
        <dbReference type="EMBL" id="MBA2933580.1"/>
    </source>
</evidence>
<name>A0A838L3T4_9SPHN</name>
<accession>A0A838L3T4</accession>
<proteinExistence type="predicted"/>
<dbReference type="SUPFAM" id="SSF54909">
    <property type="entry name" value="Dimeric alpha+beta barrel"/>
    <property type="match status" value="1"/>
</dbReference>
<dbReference type="EMBL" id="JACEIB010000003">
    <property type="protein sequence ID" value="MBA2933580.1"/>
    <property type="molecule type" value="Genomic_DNA"/>
</dbReference>
<dbReference type="Proteomes" id="UP000570166">
    <property type="component" value="Unassembled WGS sequence"/>
</dbReference>
<organism evidence="2 3">
    <name type="scientific">Sphingomonas chungangi</name>
    <dbReference type="NCBI Taxonomy" id="2683589"/>
    <lineage>
        <taxon>Bacteria</taxon>
        <taxon>Pseudomonadati</taxon>
        <taxon>Pseudomonadota</taxon>
        <taxon>Alphaproteobacteria</taxon>
        <taxon>Sphingomonadales</taxon>
        <taxon>Sphingomonadaceae</taxon>
        <taxon>Sphingomonas</taxon>
    </lineage>
</organism>
<comment type="caution">
    <text evidence="2">The sequence shown here is derived from an EMBL/GenBank/DDBJ whole genome shotgun (WGS) entry which is preliminary data.</text>
</comment>
<dbReference type="Gene3D" id="3.30.70.100">
    <property type="match status" value="1"/>
</dbReference>
<protein>
    <submittedName>
        <fullName evidence="2">DUF1330 domain-containing protein</fullName>
    </submittedName>
</protein>
<evidence type="ECO:0000259" key="1">
    <source>
        <dbReference type="Pfam" id="PF07045"/>
    </source>
</evidence>
<gene>
    <name evidence="2" type="ORF">HZF05_05665</name>
</gene>
<feature type="domain" description="DUF1330" evidence="1">
    <location>
        <begin position="6"/>
        <end position="95"/>
    </location>
</feature>
<evidence type="ECO:0000313" key="3">
    <source>
        <dbReference type="Proteomes" id="UP000570166"/>
    </source>
</evidence>
<keyword evidence="3" id="KW-1185">Reference proteome</keyword>
<dbReference type="AlphaFoldDB" id="A0A838L3T4"/>
<reference evidence="2 3" key="1">
    <citation type="submission" date="2020-07" db="EMBL/GenBank/DDBJ databases">
        <authorList>
            <person name="Sun Q."/>
        </authorList>
    </citation>
    <scope>NUCLEOTIDE SEQUENCE [LARGE SCALE GENOMIC DNA]</scope>
    <source>
        <strain evidence="2 3">CGMCC 1.13654</strain>
    </source>
</reference>
<dbReference type="InterPro" id="IPR011008">
    <property type="entry name" value="Dimeric_a/b-barrel"/>
</dbReference>
<sequence length="102" mass="11017">MADEAVFVVVEVLSVEDPAGFQRYVREASALIGARGGELVGRGSKPVDDEPGFGPLVIQRWRSEIALRAWFESDAYQPLNALRQASAKMRVTIVPSLAVSGS</sequence>